<evidence type="ECO:0008006" key="4">
    <source>
        <dbReference type="Google" id="ProtNLM"/>
    </source>
</evidence>
<feature type="chain" id="PRO_5020805685" description="Lipoprotein" evidence="1">
    <location>
        <begin position="28"/>
        <end position="171"/>
    </location>
</feature>
<name>A0A4Q9HKB0_STRKA</name>
<dbReference type="RefSeq" id="WP_131126212.1">
    <property type="nucleotide sequence ID" value="NZ_SIXH01000581.1"/>
</dbReference>
<comment type="caution">
    <text evidence="2">The sequence shown here is derived from an EMBL/GenBank/DDBJ whole genome shotgun (WGS) entry which is preliminary data.</text>
</comment>
<evidence type="ECO:0000313" key="3">
    <source>
        <dbReference type="Proteomes" id="UP000292452"/>
    </source>
</evidence>
<gene>
    <name evidence="2" type="ORF">EYS09_34795</name>
</gene>
<organism evidence="2 3">
    <name type="scientific">Streptomyces kasugaensis</name>
    <dbReference type="NCBI Taxonomy" id="1946"/>
    <lineage>
        <taxon>Bacteria</taxon>
        <taxon>Bacillati</taxon>
        <taxon>Actinomycetota</taxon>
        <taxon>Actinomycetes</taxon>
        <taxon>Kitasatosporales</taxon>
        <taxon>Streptomycetaceae</taxon>
        <taxon>Streptomyces</taxon>
    </lineage>
</organism>
<protein>
    <recommendedName>
        <fullName evidence="4">Lipoprotein</fullName>
    </recommendedName>
</protein>
<accession>A0A4Q9HKB0</accession>
<keyword evidence="1" id="KW-0732">Signal</keyword>
<feature type="signal peptide" evidence="1">
    <location>
        <begin position="1"/>
        <end position="27"/>
    </location>
</feature>
<evidence type="ECO:0000313" key="2">
    <source>
        <dbReference type="EMBL" id="TBO55143.1"/>
    </source>
</evidence>
<dbReference type="Proteomes" id="UP000292452">
    <property type="component" value="Unassembled WGS sequence"/>
</dbReference>
<dbReference type="EMBL" id="SIXH01000581">
    <property type="protein sequence ID" value="TBO55143.1"/>
    <property type="molecule type" value="Genomic_DNA"/>
</dbReference>
<keyword evidence="3" id="KW-1185">Reference proteome</keyword>
<evidence type="ECO:0000256" key="1">
    <source>
        <dbReference type="SAM" id="SignalP"/>
    </source>
</evidence>
<dbReference type="AlphaFoldDB" id="A0A4Q9HKB0"/>
<sequence>MPKSPRTVSRARARVFVRPVARPLAVAAVTLAAGAILTGCSGSDSWNPFDHHEQRSEYATGAEAKKARTSMPRWLPDDATDIKYVLSTTGDDRLIAAKFKDAEPPAECVTGKGAAKAQGNPKLEADWFPKDLAAKADTQCGTWSGATVDGTFYAWQDHDVVQKSPRTEQPR</sequence>
<reference evidence="2 3" key="1">
    <citation type="submission" date="2019-02" db="EMBL/GenBank/DDBJ databases">
        <title>Draft Genome Sequence of Streptomyces sp. AM-2504, identified by 16S rRNA comparative analysis as a Streptomyces Kasugaensis strain.</title>
        <authorList>
            <person name="Napolioni V."/>
            <person name="Giuliodori A.M."/>
            <person name="Spurio R."/>
            <person name="Fabbretti A."/>
        </authorList>
    </citation>
    <scope>NUCLEOTIDE SEQUENCE [LARGE SCALE GENOMIC DNA]</scope>
    <source>
        <strain evidence="2 3">AM-2504</strain>
    </source>
</reference>
<proteinExistence type="predicted"/>